<organism evidence="1 2">
    <name type="scientific">Allotamlana fucoidanivorans</name>
    <dbReference type="NCBI Taxonomy" id="2583814"/>
    <lineage>
        <taxon>Bacteria</taxon>
        <taxon>Pseudomonadati</taxon>
        <taxon>Bacteroidota</taxon>
        <taxon>Flavobacteriia</taxon>
        <taxon>Flavobacteriales</taxon>
        <taxon>Flavobacteriaceae</taxon>
        <taxon>Allotamlana</taxon>
    </lineage>
</organism>
<evidence type="ECO:0000313" key="2">
    <source>
        <dbReference type="Proteomes" id="UP000308713"/>
    </source>
</evidence>
<dbReference type="EMBL" id="VDCS01000030">
    <property type="protein sequence ID" value="TNJ41085.1"/>
    <property type="molecule type" value="Genomic_DNA"/>
</dbReference>
<dbReference type="OrthoDB" id="1442100at2"/>
<gene>
    <name evidence="1" type="ORF">FGF67_16540</name>
</gene>
<reference evidence="1 2" key="1">
    <citation type="submission" date="2019-05" db="EMBL/GenBank/DDBJ databases">
        <title>Tamlana fucoidanivorans sp. nov., isolated from the surface of algae collected from Fujian province in China.</title>
        <authorList>
            <person name="Li J."/>
        </authorList>
    </citation>
    <scope>NUCLEOTIDE SEQUENCE [LARGE SCALE GENOMIC DNA]</scope>
    <source>
        <strain evidence="1 2">CW2-9</strain>
    </source>
</reference>
<name>A0A5C4SEG3_9FLAO</name>
<comment type="caution">
    <text evidence="1">The sequence shown here is derived from an EMBL/GenBank/DDBJ whole genome shotgun (WGS) entry which is preliminary data.</text>
</comment>
<protein>
    <submittedName>
        <fullName evidence="1">Uncharacterized protein</fullName>
    </submittedName>
</protein>
<dbReference type="AlphaFoldDB" id="A0A5C4SEG3"/>
<sequence length="124" mass="14766">MKLIDELNAENGSFLLELRTDLNWNHDSFINLLTELNAECKRTKENLNLSRDTACGIWYISDFIKNWTEHQNFPKKFAEEYYEKAYELINDLAYSYFMAESPYESESEIENKIAELKNVLQHRV</sequence>
<keyword evidence="2" id="KW-1185">Reference proteome</keyword>
<evidence type="ECO:0000313" key="1">
    <source>
        <dbReference type="EMBL" id="TNJ41085.1"/>
    </source>
</evidence>
<proteinExistence type="predicted"/>
<dbReference type="Proteomes" id="UP000308713">
    <property type="component" value="Unassembled WGS sequence"/>
</dbReference>
<accession>A0A5C4SEG3</accession>
<dbReference type="RefSeq" id="WP_139698867.1">
    <property type="nucleotide sequence ID" value="NZ_CP074074.1"/>
</dbReference>